<sequence length="305" mass="35042">MNLEEIDELRFYSRELIREFGFLNESTKNENLNFAQIHLLLECDRHGSIDQQFLAKNLRINKSYVSRLVKSLVALGYVDFYEAEHDKRNKPIYLTSLGLEKVCEINTNARSQVLSALNYVAPEEQMKIIEGLQLYSRALKKSRDFQGITIRRVEPQDNEQLCILIKSVLSEFGANKPGFAYMDEETSSMYEFYQEKGRSYYIVQKDNKVIGGVGFAPLLGASPDICELRKMYLDKEARGLGLGNELLNLAINEAKSLYKTMYLETLSHMTQAISLYCKVGFNYLSQPMGDTGHYSCDTWMMKKIS</sequence>
<name>A0ABY4YDA8_9GAMM</name>
<dbReference type="Pfam" id="PF00583">
    <property type="entry name" value="Acetyltransf_1"/>
    <property type="match status" value="1"/>
</dbReference>
<dbReference type="InterPro" id="IPR000835">
    <property type="entry name" value="HTH_MarR-typ"/>
</dbReference>
<dbReference type="SUPFAM" id="SSF46785">
    <property type="entry name" value="Winged helix' DNA-binding domain"/>
    <property type="match status" value="1"/>
</dbReference>
<evidence type="ECO:0000313" key="3">
    <source>
        <dbReference type="EMBL" id="USQ15422.1"/>
    </source>
</evidence>
<feature type="domain" description="HTH marR-type" evidence="1">
    <location>
        <begin position="1"/>
        <end position="140"/>
    </location>
</feature>
<feature type="domain" description="N-acetyltransferase" evidence="2">
    <location>
        <begin position="148"/>
        <end position="305"/>
    </location>
</feature>
<dbReference type="Proteomes" id="UP001057474">
    <property type="component" value="Plasmid pLlyPCM2298_1"/>
</dbReference>
<evidence type="ECO:0000259" key="2">
    <source>
        <dbReference type="PROSITE" id="PS51186"/>
    </source>
</evidence>
<keyword evidence="3" id="KW-0614">Plasmid</keyword>
<dbReference type="PANTHER" id="PTHR43305:SF1">
    <property type="entry name" value="FAMILY N-ACETYLTRANSFERASE, PUTATIVE (AFU_ORTHOLOGUE AFUA_2G01380)-RELATED"/>
    <property type="match status" value="1"/>
</dbReference>
<accession>A0ABY4YDA8</accession>
<dbReference type="SMART" id="SM00347">
    <property type="entry name" value="HTH_MARR"/>
    <property type="match status" value="1"/>
</dbReference>
<keyword evidence="4" id="KW-1185">Reference proteome</keyword>
<dbReference type="InterPro" id="IPR036390">
    <property type="entry name" value="WH_DNA-bd_sf"/>
</dbReference>
<protein>
    <submittedName>
        <fullName evidence="3">MarR family transcriptional regulator</fullName>
    </submittedName>
</protein>
<dbReference type="PROSITE" id="PS51186">
    <property type="entry name" value="GNAT"/>
    <property type="match status" value="1"/>
</dbReference>
<dbReference type="PANTHER" id="PTHR43305">
    <property type="entry name" value="FAMILY N-ACETYLTRANSFERASE, PUTATIVE (AFU_ORTHOLOGUE AFUA_2G01380)-RELATED"/>
    <property type="match status" value="1"/>
</dbReference>
<gene>
    <name evidence="3" type="ORF">J2N86_14350</name>
</gene>
<dbReference type="Pfam" id="PF12802">
    <property type="entry name" value="MarR_2"/>
    <property type="match status" value="1"/>
</dbReference>
<reference evidence="3" key="1">
    <citation type="submission" date="2021-03" db="EMBL/GenBank/DDBJ databases">
        <title>Legionella lytica PCM 2298.</title>
        <authorList>
            <person name="Koper P."/>
        </authorList>
    </citation>
    <scope>NUCLEOTIDE SEQUENCE</scope>
    <source>
        <strain evidence="3">PCM 2298</strain>
        <plasmid evidence="3">pLlyPCM2298_1</plasmid>
    </source>
</reference>
<dbReference type="InterPro" id="IPR036388">
    <property type="entry name" value="WH-like_DNA-bd_sf"/>
</dbReference>
<dbReference type="SUPFAM" id="SSF55729">
    <property type="entry name" value="Acyl-CoA N-acyltransferases (Nat)"/>
    <property type="match status" value="1"/>
</dbReference>
<dbReference type="InterPro" id="IPR052777">
    <property type="entry name" value="Acetyltransferase_Enz"/>
</dbReference>
<dbReference type="EMBL" id="CP071528">
    <property type="protein sequence ID" value="USQ15422.1"/>
    <property type="molecule type" value="Genomic_DNA"/>
</dbReference>
<geneLocation type="plasmid" evidence="3 4">
    <name>pLlyPCM2298_1</name>
</geneLocation>
<dbReference type="InterPro" id="IPR016181">
    <property type="entry name" value="Acyl_CoA_acyltransferase"/>
</dbReference>
<dbReference type="PROSITE" id="PS50995">
    <property type="entry name" value="HTH_MARR_2"/>
    <property type="match status" value="1"/>
</dbReference>
<proteinExistence type="predicted"/>
<organism evidence="3 4">
    <name type="scientific">Legionella lytica</name>
    <dbReference type="NCBI Taxonomy" id="96232"/>
    <lineage>
        <taxon>Bacteria</taxon>
        <taxon>Pseudomonadati</taxon>
        <taxon>Pseudomonadota</taxon>
        <taxon>Gammaproteobacteria</taxon>
        <taxon>Legionellales</taxon>
        <taxon>Legionellaceae</taxon>
        <taxon>Legionella</taxon>
    </lineage>
</organism>
<dbReference type="InterPro" id="IPR000182">
    <property type="entry name" value="GNAT_dom"/>
</dbReference>
<dbReference type="Gene3D" id="3.40.630.30">
    <property type="match status" value="1"/>
</dbReference>
<dbReference type="RefSeq" id="WP_252582662.1">
    <property type="nucleotide sequence ID" value="NZ_CP071528.1"/>
</dbReference>
<evidence type="ECO:0000259" key="1">
    <source>
        <dbReference type="PROSITE" id="PS50995"/>
    </source>
</evidence>
<evidence type="ECO:0000313" key="4">
    <source>
        <dbReference type="Proteomes" id="UP001057474"/>
    </source>
</evidence>
<dbReference type="Gene3D" id="1.10.10.10">
    <property type="entry name" value="Winged helix-like DNA-binding domain superfamily/Winged helix DNA-binding domain"/>
    <property type="match status" value="1"/>
</dbReference>